<comment type="similarity">
    <text evidence="2 4">Belongs to the prohibitin family.</text>
</comment>
<comment type="subunit">
    <text evidence="3">Component of a prohibitin multimeric complex in mitochondrial membranes.</text>
</comment>
<evidence type="ECO:0000256" key="3">
    <source>
        <dbReference type="ARBA" id="ARBA00011786"/>
    </source>
</evidence>
<dbReference type="GO" id="GO:0005743">
    <property type="term" value="C:mitochondrial inner membrane"/>
    <property type="evidence" value="ECO:0007669"/>
    <property type="project" value="UniProtKB-SubCell"/>
</dbReference>
<reference evidence="7" key="1">
    <citation type="journal article" date="2017" name="Front. Plant Sci.">
        <title>Climate Clever Clovers: New Paradigm to Reduce the Environmental Footprint of Ruminants by Breeding Low Methanogenic Forages Utilizing Haplotype Variation.</title>
        <authorList>
            <person name="Kaur P."/>
            <person name="Appels R."/>
            <person name="Bayer P.E."/>
            <person name="Keeble-Gagnere G."/>
            <person name="Wang J."/>
            <person name="Hirakawa H."/>
            <person name="Shirasawa K."/>
            <person name="Vercoe P."/>
            <person name="Stefanova K."/>
            <person name="Durmic Z."/>
            <person name="Nichols P."/>
            <person name="Revell C."/>
            <person name="Isobe S.N."/>
            <person name="Edwards D."/>
            <person name="Erskine W."/>
        </authorList>
    </citation>
    <scope>NUCLEOTIDE SEQUENCE [LARGE SCALE GENOMIC DNA]</scope>
    <source>
        <strain evidence="7">cv. Daliak</strain>
    </source>
</reference>
<keyword evidence="4" id="KW-0496">Mitochondrion</keyword>
<keyword evidence="4" id="KW-0472">Membrane</keyword>
<comment type="subcellular location">
    <subcellularLocation>
        <location evidence="1">Mitochondrion inner membrane</location>
        <topology evidence="1">Single-pass type II membrane protein</topology>
    </subcellularLocation>
</comment>
<name>A0A2Z6NCG6_TRISU</name>
<dbReference type="AlphaFoldDB" id="A0A2Z6NCG6"/>
<evidence type="ECO:0000313" key="6">
    <source>
        <dbReference type="EMBL" id="GAU33980.1"/>
    </source>
</evidence>
<sequence>MNFNNMKVPKVPGGGGISALLKVSILGGLAVYGATNTLYNVEGGHRAIVFNRLVGVKDKVYPEGTHIMIPWFERPVIYDVRARPHLVESTSGSRDLQMCA</sequence>
<proteinExistence type="inferred from homology"/>
<evidence type="ECO:0000256" key="2">
    <source>
        <dbReference type="ARBA" id="ARBA00009658"/>
    </source>
</evidence>
<dbReference type="PANTHER" id="PTHR23222">
    <property type="entry name" value="PROHIBITIN"/>
    <property type="match status" value="1"/>
</dbReference>
<evidence type="ECO:0000313" key="7">
    <source>
        <dbReference type="Proteomes" id="UP000242715"/>
    </source>
</evidence>
<organism evidence="6 7">
    <name type="scientific">Trifolium subterraneum</name>
    <name type="common">Subterranean clover</name>
    <dbReference type="NCBI Taxonomy" id="3900"/>
    <lineage>
        <taxon>Eukaryota</taxon>
        <taxon>Viridiplantae</taxon>
        <taxon>Streptophyta</taxon>
        <taxon>Embryophyta</taxon>
        <taxon>Tracheophyta</taxon>
        <taxon>Spermatophyta</taxon>
        <taxon>Magnoliopsida</taxon>
        <taxon>eudicotyledons</taxon>
        <taxon>Gunneridae</taxon>
        <taxon>Pentapetalae</taxon>
        <taxon>rosids</taxon>
        <taxon>fabids</taxon>
        <taxon>Fabales</taxon>
        <taxon>Fabaceae</taxon>
        <taxon>Papilionoideae</taxon>
        <taxon>50 kb inversion clade</taxon>
        <taxon>NPAAA clade</taxon>
        <taxon>Hologalegina</taxon>
        <taxon>IRL clade</taxon>
        <taxon>Trifolieae</taxon>
        <taxon>Trifolium</taxon>
    </lineage>
</organism>
<keyword evidence="4" id="KW-0999">Mitochondrion inner membrane</keyword>
<dbReference type="GO" id="GO:0007005">
    <property type="term" value="P:mitochondrion organization"/>
    <property type="evidence" value="ECO:0007669"/>
    <property type="project" value="TreeGrafter"/>
</dbReference>
<keyword evidence="7" id="KW-1185">Reference proteome</keyword>
<evidence type="ECO:0000256" key="4">
    <source>
        <dbReference type="RuleBase" id="RU366048"/>
    </source>
</evidence>
<dbReference type="InterPro" id="IPR001107">
    <property type="entry name" value="Band_7"/>
</dbReference>
<feature type="domain" description="Band 7" evidence="5">
    <location>
        <begin position="40"/>
        <end position="98"/>
    </location>
</feature>
<accession>A0A2Z6NCG6</accession>
<evidence type="ECO:0000259" key="5">
    <source>
        <dbReference type="Pfam" id="PF01145"/>
    </source>
</evidence>
<dbReference type="Pfam" id="PF01145">
    <property type="entry name" value="Band_7"/>
    <property type="match status" value="1"/>
</dbReference>
<dbReference type="Proteomes" id="UP000242715">
    <property type="component" value="Unassembled WGS sequence"/>
</dbReference>
<gene>
    <name evidence="6" type="ORF">TSUD_61110</name>
</gene>
<dbReference type="InterPro" id="IPR000163">
    <property type="entry name" value="Prohibitin"/>
</dbReference>
<evidence type="ECO:0000256" key="1">
    <source>
        <dbReference type="ARBA" id="ARBA00004140"/>
    </source>
</evidence>
<protein>
    <recommendedName>
        <fullName evidence="4">Prohibitin</fullName>
    </recommendedName>
</protein>
<dbReference type="EMBL" id="DF973542">
    <property type="protein sequence ID" value="GAU33980.1"/>
    <property type="molecule type" value="Genomic_DNA"/>
</dbReference>
<dbReference type="OrthoDB" id="275637at2759"/>
<dbReference type="PANTHER" id="PTHR23222:SF41">
    <property type="entry name" value="PROHIBITIN"/>
    <property type="match status" value="1"/>
</dbReference>